<accession>A0A2H0ACB3</accession>
<name>A0A2H0ACB3_9BACT</name>
<dbReference type="AlphaFoldDB" id="A0A2H0ACB3"/>
<evidence type="ECO:0000313" key="1">
    <source>
        <dbReference type="EMBL" id="PIP42168.1"/>
    </source>
</evidence>
<comment type="caution">
    <text evidence="1">The sequence shown here is derived from an EMBL/GenBank/DDBJ whole genome shotgun (WGS) entry which is preliminary data.</text>
</comment>
<sequence>MERERARPREEQENIRIKKHSSNQIGSIAEKYGKDRVTISEEGQYAYQVAVDVIANMQTPQAGEGVIARIKKKPEENEKSTIAGVIKGILGIQ</sequence>
<reference evidence="1 2" key="1">
    <citation type="submission" date="2017-09" db="EMBL/GenBank/DDBJ databases">
        <title>Depth-based differentiation of microbial function through sediment-hosted aquifers and enrichment of novel symbionts in the deep terrestrial subsurface.</title>
        <authorList>
            <person name="Probst A.J."/>
            <person name="Ladd B."/>
            <person name="Jarett J.K."/>
            <person name="Geller-Mcgrath D.E."/>
            <person name="Sieber C.M."/>
            <person name="Emerson J.B."/>
            <person name="Anantharaman K."/>
            <person name="Thomas B.C."/>
            <person name="Malmstrom R."/>
            <person name="Stieglmeier M."/>
            <person name="Klingl A."/>
            <person name="Woyke T."/>
            <person name="Ryan C.M."/>
            <person name="Banfield J.F."/>
        </authorList>
    </citation>
    <scope>NUCLEOTIDE SEQUENCE [LARGE SCALE GENOMIC DNA]</scope>
    <source>
        <strain evidence="1">CG23_combo_of_CG06-09_8_20_14_all_40_23</strain>
    </source>
</reference>
<gene>
    <name evidence="1" type="ORF">COX18_01185</name>
</gene>
<evidence type="ECO:0000313" key="2">
    <source>
        <dbReference type="Proteomes" id="UP000231067"/>
    </source>
</evidence>
<organism evidence="1 2">
    <name type="scientific">Candidatus Desantisbacteria bacterium CG23_combo_of_CG06-09_8_20_14_all_40_23</name>
    <dbReference type="NCBI Taxonomy" id="1974550"/>
    <lineage>
        <taxon>Bacteria</taxon>
        <taxon>Candidatus Desantisiibacteriota</taxon>
    </lineage>
</organism>
<proteinExistence type="predicted"/>
<protein>
    <submittedName>
        <fullName evidence="1">Uncharacterized protein</fullName>
    </submittedName>
</protein>
<dbReference type="EMBL" id="PCSH01000020">
    <property type="protein sequence ID" value="PIP42168.1"/>
    <property type="molecule type" value="Genomic_DNA"/>
</dbReference>
<dbReference type="Proteomes" id="UP000231067">
    <property type="component" value="Unassembled WGS sequence"/>
</dbReference>